<dbReference type="AlphaFoldDB" id="A0A937XFR9"/>
<reference evidence="2" key="1">
    <citation type="submission" date="2019-03" db="EMBL/GenBank/DDBJ databases">
        <title>Lake Tanganyika Metagenome-Assembled Genomes (MAGs).</title>
        <authorList>
            <person name="Tran P."/>
        </authorList>
    </citation>
    <scope>NUCLEOTIDE SEQUENCE</scope>
    <source>
        <strain evidence="2">K_DeepCast_150m_m2_040</strain>
    </source>
</reference>
<accession>A0A937XFR9</accession>
<evidence type="ECO:0000313" key="3">
    <source>
        <dbReference type="Proteomes" id="UP000779900"/>
    </source>
</evidence>
<dbReference type="Pfam" id="PF10592">
    <property type="entry name" value="AIPR"/>
    <property type="match status" value="1"/>
</dbReference>
<organism evidence="2 3">
    <name type="scientific">candidate division WOR-3 bacterium</name>
    <dbReference type="NCBI Taxonomy" id="2052148"/>
    <lineage>
        <taxon>Bacteria</taxon>
        <taxon>Bacteria division WOR-3</taxon>
    </lineage>
</organism>
<name>A0A937XFR9_UNCW3</name>
<protein>
    <recommendedName>
        <fullName evidence="1">Abortive phage infection protein C-terminal domain-containing protein</fullName>
    </recommendedName>
</protein>
<dbReference type="EMBL" id="VGIR01000001">
    <property type="protein sequence ID" value="MBM3330250.1"/>
    <property type="molecule type" value="Genomic_DNA"/>
</dbReference>
<dbReference type="Proteomes" id="UP000779900">
    <property type="component" value="Unassembled WGS sequence"/>
</dbReference>
<evidence type="ECO:0000259" key="1">
    <source>
        <dbReference type="Pfam" id="PF10592"/>
    </source>
</evidence>
<dbReference type="InterPro" id="IPR018891">
    <property type="entry name" value="AIPR_C"/>
</dbReference>
<feature type="domain" description="Abortive phage infection protein C-terminal" evidence="1">
    <location>
        <begin position="245"/>
        <end position="511"/>
    </location>
</feature>
<proteinExistence type="predicted"/>
<gene>
    <name evidence="2" type="ORF">FJY68_00180</name>
</gene>
<sequence length="694" mass="79718">MRQLANAALKAASYAEAVQLLESRLSDCMDTYADDVSNEHHAFDFLVADLFETTDPLYFTFTDAKGDKGVDFYVKRDTDYAVYQCKMPGVATLKRNPSPMLLDSQAVLELRETIEYMLSDSEPNSGNAAVRELRSKFHQDMALEPERTHVRFVLSLFSNLNRDGLDVYERLLKAYRSNDRVSIELRLWDRITAELTAPFSEAILPQEVTLHYSEGEILSRSDWAYLLAPSVDLLDAFERNRFALFDLNVRHELRQSPVNQKIIDSLKHAKSQRNFHHLNNGVTITCSSFKVSESSQKGRVVTVSKPQVINGCQTVLSIYRAHRSMSPEEQEGFRKHCCTQVRLIKTDDQSFIGDLVVSTNNQNPMTARNLKSNEGVQKSITAQFKALSPAWFYQRKDGESDSLWHFPPQSFRKKVFEDAGNRKRIADNEEVARAWYGFSGFSSLASERAKLFEDGEPHYDRIFKRVPLAATWKDIADPAMQYKYKEDDYQVATPTAAMYLLSYLTSQFVKRYTLSNRLNRELAIERLGLGLPSEGGGFDPDKVDEKLKSDDEFLVNQMLANMKEVLVGLYATVYVWKFGPIDGNLAQRLLKSPCYARLAESPDFGGYAKEVQDGKHRSPDNLLYAIYEFIRTAMYNFLGKYRDAYLMAERKIRYLHREETIQHMKQELRALNQRSARLTEEWKTQGKTFLDSMP</sequence>
<comment type="caution">
    <text evidence="2">The sequence shown here is derived from an EMBL/GenBank/DDBJ whole genome shotgun (WGS) entry which is preliminary data.</text>
</comment>
<evidence type="ECO:0000313" key="2">
    <source>
        <dbReference type="EMBL" id="MBM3330250.1"/>
    </source>
</evidence>